<comment type="caution">
    <text evidence="1">The sequence shown here is derived from an EMBL/GenBank/DDBJ whole genome shotgun (WGS) entry which is preliminary data.</text>
</comment>
<sequence>MQMNQGMKPLTAKELEYVADSMSNEDLLIKQLAATASETKNQVIKDSCLNILHTQEKHYQTLLGSLQQHMNLAPQQPAAN</sequence>
<accession>A0ABV5W8G2</accession>
<evidence type="ECO:0000313" key="1">
    <source>
        <dbReference type="EMBL" id="MFB9756874.1"/>
    </source>
</evidence>
<gene>
    <name evidence="1" type="ORF">ACFFNY_35355</name>
</gene>
<protein>
    <recommendedName>
        <fullName evidence="3">Spore coat protein</fullName>
    </recommendedName>
</protein>
<proteinExistence type="predicted"/>
<evidence type="ECO:0000313" key="2">
    <source>
        <dbReference type="Proteomes" id="UP001589619"/>
    </source>
</evidence>
<dbReference type="Proteomes" id="UP001589619">
    <property type="component" value="Unassembled WGS sequence"/>
</dbReference>
<evidence type="ECO:0008006" key="3">
    <source>
        <dbReference type="Google" id="ProtNLM"/>
    </source>
</evidence>
<dbReference type="EMBL" id="JBHMAG010000029">
    <property type="protein sequence ID" value="MFB9756874.1"/>
    <property type="molecule type" value="Genomic_DNA"/>
</dbReference>
<organism evidence="1 2">
    <name type="scientific">Paenibacillus hodogayensis</name>
    <dbReference type="NCBI Taxonomy" id="279208"/>
    <lineage>
        <taxon>Bacteria</taxon>
        <taxon>Bacillati</taxon>
        <taxon>Bacillota</taxon>
        <taxon>Bacilli</taxon>
        <taxon>Bacillales</taxon>
        <taxon>Paenibacillaceae</taxon>
        <taxon>Paenibacillus</taxon>
    </lineage>
</organism>
<reference evidence="1 2" key="1">
    <citation type="submission" date="2024-09" db="EMBL/GenBank/DDBJ databases">
        <authorList>
            <person name="Sun Q."/>
            <person name="Mori K."/>
        </authorList>
    </citation>
    <scope>NUCLEOTIDE SEQUENCE [LARGE SCALE GENOMIC DNA]</scope>
    <source>
        <strain evidence="1 2">JCM 12520</strain>
    </source>
</reference>
<name>A0ABV5W8G2_9BACL</name>
<keyword evidence="2" id="KW-1185">Reference proteome</keyword>
<dbReference type="RefSeq" id="WP_379121258.1">
    <property type="nucleotide sequence ID" value="NZ_BAAAYO010000002.1"/>
</dbReference>